<evidence type="ECO:0000313" key="3">
    <source>
        <dbReference type="Proteomes" id="UP001315278"/>
    </source>
</evidence>
<protein>
    <submittedName>
        <fullName evidence="2">Uncharacterized protein</fullName>
    </submittedName>
</protein>
<dbReference type="Proteomes" id="UP001315278">
    <property type="component" value="Unassembled WGS sequence"/>
</dbReference>
<feature type="region of interest" description="Disordered" evidence="1">
    <location>
        <begin position="59"/>
        <end position="90"/>
    </location>
</feature>
<comment type="caution">
    <text evidence="2">The sequence shown here is derived from an EMBL/GenBank/DDBJ whole genome shotgun (WGS) entry which is preliminary data.</text>
</comment>
<organism evidence="2 3">
    <name type="scientific">Bradyrhizobium jicamae</name>
    <dbReference type="NCBI Taxonomy" id="280332"/>
    <lineage>
        <taxon>Bacteria</taxon>
        <taxon>Pseudomonadati</taxon>
        <taxon>Pseudomonadota</taxon>
        <taxon>Alphaproteobacteria</taxon>
        <taxon>Hyphomicrobiales</taxon>
        <taxon>Nitrobacteraceae</taxon>
        <taxon>Bradyrhizobium</taxon>
    </lineage>
</organism>
<accession>A0ABS5FU58</accession>
<gene>
    <name evidence="2" type="ORF">JQ615_33575</name>
</gene>
<dbReference type="EMBL" id="JAFCJH010000052">
    <property type="protein sequence ID" value="MBR0800310.1"/>
    <property type="molecule type" value="Genomic_DNA"/>
</dbReference>
<sequence length="128" mass="14281">MAAKGSIMAEAMPRFFNGGTGKTSQPPRSFPTRFVPRTFDYGATIEILRRDVDLAKVPRTRSGLGTPRKSVANAETNLQPRPGIVSCRSPRPPFQRSTIVGALSWPEYPMLRVPEPIGRCQARAWFRH</sequence>
<evidence type="ECO:0000256" key="1">
    <source>
        <dbReference type="SAM" id="MobiDB-lite"/>
    </source>
</evidence>
<reference evidence="3" key="1">
    <citation type="journal article" date="2021" name="ISME J.">
        <title>Evolutionary origin and ecological implication of a unique nif island in free-living Bradyrhizobium lineages.</title>
        <authorList>
            <person name="Tao J."/>
        </authorList>
    </citation>
    <scope>NUCLEOTIDE SEQUENCE [LARGE SCALE GENOMIC DNA]</scope>
    <source>
        <strain evidence="3">SZCCT0434</strain>
    </source>
</reference>
<evidence type="ECO:0000313" key="2">
    <source>
        <dbReference type="EMBL" id="MBR0800310.1"/>
    </source>
</evidence>
<proteinExistence type="predicted"/>
<keyword evidence="3" id="KW-1185">Reference proteome</keyword>
<name>A0ABS5FU58_9BRAD</name>